<feature type="compositionally biased region" description="Low complexity" evidence="8">
    <location>
        <begin position="537"/>
        <end position="546"/>
    </location>
</feature>
<dbReference type="GO" id="GO:0005524">
    <property type="term" value="F:ATP binding"/>
    <property type="evidence" value="ECO:0007669"/>
    <property type="project" value="UniProtKB-KW"/>
</dbReference>
<evidence type="ECO:0000313" key="12">
    <source>
        <dbReference type="EMBL" id="SMF44539.1"/>
    </source>
</evidence>
<dbReference type="PROSITE" id="PS50929">
    <property type="entry name" value="ABC_TM1F"/>
    <property type="match status" value="1"/>
</dbReference>
<feature type="transmembrane region" description="Helical" evidence="9">
    <location>
        <begin position="124"/>
        <end position="144"/>
    </location>
</feature>
<dbReference type="Gene3D" id="1.20.1560.10">
    <property type="entry name" value="ABC transporter type 1, transmembrane domain"/>
    <property type="match status" value="1"/>
</dbReference>
<dbReference type="RefSeq" id="WP_085124091.1">
    <property type="nucleotide sequence ID" value="NZ_FWZX01000015.1"/>
</dbReference>
<evidence type="ECO:0000256" key="6">
    <source>
        <dbReference type="ARBA" id="ARBA00022989"/>
    </source>
</evidence>
<dbReference type="SUPFAM" id="SSF90123">
    <property type="entry name" value="ABC transporter transmembrane region"/>
    <property type="match status" value="1"/>
</dbReference>
<dbReference type="InterPro" id="IPR050095">
    <property type="entry name" value="ECF_ABC_transporter_ATP-bd"/>
</dbReference>
<feature type="transmembrane region" description="Helical" evidence="9">
    <location>
        <begin position="150"/>
        <end position="169"/>
    </location>
</feature>
<evidence type="ECO:0000256" key="8">
    <source>
        <dbReference type="SAM" id="MobiDB-lite"/>
    </source>
</evidence>
<dbReference type="PANTHER" id="PTHR43553:SF11">
    <property type="entry name" value="ABC TRANSPORTER ATP-BINDING_PERMEASE PROTEIN YOJI"/>
    <property type="match status" value="1"/>
</dbReference>
<evidence type="ECO:0000256" key="4">
    <source>
        <dbReference type="ARBA" id="ARBA00022741"/>
    </source>
</evidence>
<dbReference type="PROSITE" id="PS50893">
    <property type="entry name" value="ABC_TRANSPORTER_2"/>
    <property type="match status" value="1"/>
</dbReference>
<evidence type="ECO:0000256" key="9">
    <source>
        <dbReference type="SAM" id="Phobius"/>
    </source>
</evidence>
<keyword evidence="2" id="KW-0813">Transport</keyword>
<proteinExistence type="predicted"/>
<dbReference type="SMART" id="SM00382">
    <property type="entry name" value="AAA"/>
    <property type="match status" value="1"/>
</dbReference>
<name>A0A1Y6C5T6_9PROT</name>
<dbReference type="STRING" id="560819.SAMN05428998_115134"/>
<dbReference type="SUPFAM" id="SSF52540">
    <property type="entry name" value="P-loop containing nucleoside triphosphate hydrolases"/>
    <property type="match status" value="1"/>
</dbReference>
<dbReference type="Gene3D" id="3.40.50.300">
    <property type="entry name" value="P-loop containing nucleotide triphosphate hydrolases"/>
    <property type="match status" value="1"/>
</dbReference>
<dbReference type="InterPro" id="IPR015856">
    <property type="entry name" value="ABC_transpr_CbiO/EcfA_su"/>
</dbReference>
<feature type="compositionally biased region" description="Gly residues" evidence="8">
    <location>
        <begin position="547"/>
        <end position="557"/>
    </location>
</feature>
<keyword evidence="7 9" id="KW-0472">Membrane</keyword>
<feature type="transmembrane region" description="Helical" evidence="9">
    <location>
        <begin position="267"/>
        <end position="285"/>
    </location>
</feature>
<evidence type="ECO:0000256" key="5">
    <source>
        <dbReference type="ARBA" id="ARBA00022840"/>
    </source>
</evidence>
<organism evidence="12 13">
    <name type="scientific">Tistlia consotensis USBA 355</name>
    <dbReference type="NCBI Taxonomy" id="560819"/>
    <lineage>
        <taxon>Bacteria</taxon>
        <taxon>Pseudomonadati</taxon>
        <taxon>Pseudomonadota</taxon>
        <taxon>Alphaproteobacteria</taxon>
        <taxon>Rhodospirillales</taxon>
        <taxon>Rhodovibrionaceae</taxon>
        <taxon>Tistlia</taxon>
    </lineage>
</organism>
<evidence type="ECO:0000313" key="13">
    <source>
        <dbReference type="Proteomes" id="UP000192917"/>
    </source>
</evidence>
<dbReference type="PANTHER" id="PTHR43553">
    <property type="entry name" value="HEAVY METAL TRANSPORTER"/>
    <property type="match status" value="1"/>
</dbReference>
<evidence type="ECO:0000256" key="7">
    <source>
        <dbReference type="ARBA" id="ARBA00023136"/>
    </source>
</evidence>
<evidence type="ECO:0000259" key="10">
    <source>
        <dbReference type="PROSITE" id="PS50893"/>
    </source>
</evidence>
<dbReference type="InterPro" id="IPR005898">
    <property type="entry name" value="Cyc_pep_transpt_SyrD/YojI"/>
</dbReference>
<keyword evidence="6 9" id="KW-1133">Transmembrane helix</keyword>
<reference evidence="12 13" key="1">
    <citation type="submission" date="2017-04" db="EMBL/GenBank/DDBJ databases">
        <authorList>
            <person name="Afonso C.L."/>
            <person name="Miller P.J."/>
            <person name="Scott M.A."/>
            <person name="Spackman E."/>
            <person name="Goraichik I."/>
            <person name="Dimitrov K.M."/>
            <person name="Suarez D.L."/>
            <person name="Swayne D.E."/>
        </authorList>
    </citation>
    <scope>NUCLEOTIDE SEQUENCE [LARGE SCALE GENOMIC DNA]</scope>
    <source>
        <strain evidence="12 13">USBA 355</strain>
    </source>
</reference>
<accession>A0A1Y6C5T6</accession>
<protein>
    <submittedName>
        <fullName evidence="12">Putative ATP-binding cassette transporter</fullName>
    </submittedName>
</protein>
<evidence type="ECO:0000259" key="11">
    <source>
        <dbReference type="PROSITE" id="PS50929"/>
    </source>
</evidence>
<dbReference type="GO" id="GO:0043190">
    <property type="term" value="C:ATP-binding cassette (ABC) transporter complex"/>
    <property type="evidence" value="ECO:0007669"/>
    <property type="project" value="TreeGrafter"/>
</dbReference>
<feature type="domain" description="ABC transporter" evidence="10">
    <location>
        <begin position="327"/>
        <end position="555"/>
    </location>
</feature>
<dbReference type="GO" id="GO:0140359">
    <property type="term" value="F:ABC-type transporter activity"/>
    <property type="evidence" value="ECO:0007669"/>
    <property type="project" value="InterPro"/>
</dbReference>
<keyword evidence="4" id="KW-0547">Nucleotide-binding</keyword>
<dbReference type="GO" id="GO:1904680">
    <property type="term" value="F:peptide transmembrane transporter activity"/>
    <property type="evidence" value="ECO:0007669"/>
    <property type="project" value="InterPro"/>
</dbReference>
<dbReference type="Pfam" id="PF00005">
    <property type="entry name" value="ABC_tran"/>
    <property type="match status" value="1"/>
</dbReference>
<comment type="subcellular location">
    <subcellularLocation>
        <location evidence="1">Cell membrane</location>
        <topology evidence="1">Multi-pass membrane protein</topology>
    </subcellularLocation>
</comment>
<dbReference type="InterPro" id="IPR027417">
    <property type="entry name" value="P-loop_NTPase"/>
</dbReference>
<dbReference type="Proteomes" id="UP000192917">
    <property type="component" value="Unassembled WGS sequence"/>
</dbReference>
<dbReference type="NCBIfam" id="TIGR01194">
    <property type="entry name" value="cyc_pep_trnsptr"/>
    <property type="match status" value="1"/>
</dbReference>
<feature type="transmembrane region" description="Helical" evidence="9">
    <location>
        <begin position="240"/>
        <end position="261"/>
    </location>
</feature>
<dbReference type="InterPro" id="IPR003593">
    <property type="entry name" value="AAA+_ATPase"/>
</dbReference>
<keyword evidence="13" id="KW-1185">Reference proteome</keyword>
<feature type="domain" description="ABC transmembrane type-1" evidence="11">
    <location>
        <begin position="23"/>
        <end position="278"/>
    </location>
</feature>
<dbReference type="InterPro" id="IPR036640">
    <property type="entry name" value="ABC1_TM_sf"/>
</dbReference>
<feature type="transmembrane region" description="Helical" evidence="9">
    <location>
        <begin position="20"/>
        <end position="41"/>
    </location>
</feature>
<gene>
    <name evidence="12" type="ORF">SAMN05428998_115134</name>
</gene>
<sequence length="557" mass="60892">MKFLIVVWEAAGPRRMTLAFCLAASMLGMIGVLVTVNSVIFKDHAEFLPNLVGLLFFTIAASAVVTGQTIGQRISAAIVEGLLDRIRVELVELVRRADYGRLETIGGHTVYDSLTRNSSTMTEAAPLAIHGAASLGALVMGGFYTLTLSPLVFTVISVLVVVSTFFYRLSQRQTRGALAWVSAAQTRFYDLLRHLLDGFKEVKLNEPRGDDLEHNYLVPESDNLRDAQIAATVQINRGIAISYSFFYLMLAILAFVLPAFISDQKVIGVSVYVAIFMLGLVEVILKSVPTVIRASFAIDELDGMRATLADALRDELPDGGSADFKKISGVDLLYSYYDHDGALSFTMGPTSMELSKGEMLFIVGGNGSGKSTLLKAFTRLYQPQGGSLLWDGTPVVPANARAYRSLFSSVFSDFHLFDRLYGMDHVPEERVNALLEDLGIAHKTRYQDGRFTNTDLSTGQRKRLALAVALLEERPILVLDELAADQDPEFRQRFYGELVPRWKAEGRSLIIVSHDDRYFHIADRTMILADGRAKAVPPAGAAEAGPGTAGTDGETGA</sequence>
<dbReference type="InterPro" id="IPR003439">
    <property type="entry name" value="ABC_transporter-like_ATP-bd"/>
</dbReference>
<evidence type="ECO:0000256" key="2">
    <source>
        <dbReference type="ARBA" id="ARBA00022448"/>
    </source>
</evidence>
<dbReference type="InterPro" id="IPR011527">
    <property type="entry name" value="ABC1_TM_dom"/>
</dbReference>
<dbReference type="GO" id="GO:0016887">
    <property type="term" value="F:ATP hydrolysis activity"/>
    <property type="evidence" value="ECO:0007669"/>
    <property type="project" value="InterPro"/>
</dbReference>
<dbReference type="AlphaFoldDB" id="A0A1Y6C5T6"/>
<dbReference type="EMBL" id="FWZX01000015">
    <property type="protein sequence ID" value="SMF44539.1"/>
    <property type="molecule type" value="Genomic_DNA"/>
</dbReference>
<feature type="region of interest" description="Disordered" evidence="8">
    <location>
        <begin position="537"/>
        <end position="557"/>
    </location>
</feature>
<feature type="transmembrane region" description="Helical" evidence="9">
    <location>
        <begin position="47"/>
        <end position="65"/>
    </location>
</feature>
<evidence type="ECO:0000256" key="3">
    <source>
        <dbReference type="ARBA" id="ARBA00022692"/>
    </source>
</evidence>
<keyword evidence="3 9" id="KW-0812">Transmembrane</keyword>
<evidence type="ECO:0000256" key="1">
    <source>
        <dbReference type="ARBA" id="ARBA00004651"/>
    </source>
</evidence>
<keyword evidence="5 12" id="KW-0067">ATP-binding</keyword>
<dbReference type="GO" id="GO:0015833">
    <property type="term" value="P:peptide transport"/>
    <property type="evidence" value="ECO:0007669"/>
    <property type="project" value="InterPro"/>
</dbReference>
<dbReference type="CDD" id="cd03225">
    <property type="entry name" value="ABC_cobalt_CbiO_domain1"/>
    <property type="match status" value="1"/>
</dbReference>